<sequence length="493" mass="53340">MNKLFSILSFTVLFLWVASCKEPMIDEGVLPFSEPATTDPNGGNWRTIILKSTADISVPQPNAVTSDAYKSEFAQVKNSLATLEPEKITAINYWAVGGVKRWNQIARQLVAKYNTESSNPQDVANSSASAPFAARLYAALSAAQYDGLVVAWKAKYQYNRPSMVDQGVSTRLPVANVPSYPSEDAVVAETSCQILAYFFPNESAWLKTKAAEHKQSRIWNGANVPSDVKAGEDLGAAVMAKVIDYLKTDNFSSAADPGNTWQALLAQSPYDVKWTSLQIPARTPLLPLAGKVKTWFTVTTGGNLVGQPPVTTSTEFQKDLGEVKQIANARTREQSSIAAKWDDGAGTYTSPGHWNLIAEEFVHQYRQNELRAARTYALMNRALQDAGALCWSVKYTYFVPRPSQIDPAIKTTTLIPNTPSYVSEQATFASAATSVLGAIFPDEATSLNAMASEATLSGLYAGTQFRFANENGAKLGAAVGKAAVDWSANDGAK</sequence>
<name>A0A6L9LC37_9BACT</name>
<reference evidence="1 2" key="1">
    <citation type="submission" date="2020-02" db="EMBL/GenBank/DDBJ databases">
        <title>Draft genome sequence of two Spirosoma agri KCTC 52727 and Spirosoma terrae KCTC 52035.</title>
        <authorList>
            <person name="Rojas J."/>
            <person name="Ambika Manirajan B."/>
            <person name="Suarez C."/>
            <person name="Ratering S."/>
            <person name="Schnell S."/>
        </authorList>
    </citation>
    <scope>NUCLEOTIDE SEQUENCE [LARGE SCALE GENOMIC DNA]</scope>
    <source>
        <strain evidence="1 2">KCTC 52035</strain>
    </source>
</reference>
<dbReference type="Gene3D" id="1.10.606.20">
    <property type="match status" value="1"/>
</dbReference>
<dbReference type="PANTHER" id="PTHR34599:SF1">
    <property type="entry name" value="PHOSPHATIDIC ACID PHOSPHATASE TYPE 2_HALOPEROXIDASE DOMAIN-CONTAINING PROTEIN"/>
    <property type="match status" value="1"/>
</dbReference>
<keyword evidence="2" id="KW-1185">Reference proteome</keyword>
<dbReference type="InterPro" id="IPR052559">
    <property type="entry name" value="V-haloperoxidase"/>
</dbReference>
<organism evidence="1 2">
    <name type="scientific">Spirosoma terrae</name>
    <dbReference type="NCBI Taxonomy" id="1968276"/>
    <lineage>
        <taxon>Bacteria</taxon>
        <taxon>Pseudomonadati</taxon>
        <taxon>Bacteroidota</taxon>
        <taxon>Cytophagia</taxon>
        <taxon>Cytophagales</taxon>
        <taxon>Cytophagaceae</taxon>
        <taxon>Spirosoma</taxon>
    </lineage>
</organism>
<dbReference type="CDD" id="cd03380">
    <property type="entry name" value="PAP2_like_1"/>
    <property type="match status" value="1"/>
</dbReference>
<dbReference type="GO" id="GO:0004601">
    <property type="term" value="F:peroxidase activity"/>
    <property type="evidence" value="ECO:0007669"/>
    <property type="project" value="InterPro"/>
</dbReference>
<evidence type="ECO:0000313" key="1">
    <source>
        <dbReference type="EMBL" id="NDU96922.1"/>
    </source>
</evidence>
<dbReference type="InterPro" id="IPR016119">
    <property type="entry name" value="Br/Cl_peroxidase_C"/>
</dbReference>
<dbReference type="InterPro" id="IPR036938">
    <property type="entry name" value="PAP2/HPO_sf"/>
</dbReference>
<protein>
    <submittedName>
        <fullName evidence="1">PA-phosphatase</fullName>
    </submittedName>
</protein>
<accession>A0A6L9LC37</accession>
<dbReference type="Proteomes" id="UP000474175">
    <property type="component" value="Unassembled WGS sequence"/>
</dbReference>
<dbReference type="SUPFAM" id="SSF48317">
    <property type="entry name" value="Acid phosphatase/Vanadium-dependent haloperoxidase"/>
    <property type="match status" value="2"/>
</dbReference>
<dbReference type="EMBL" id="JAAFZH010000008">
    <property type="protein sequence ID" value="NDU96922.1"/>
    <property type="molecule type" value="Genomic_DNA"/>
</dbReference>
<dbReference type="AlphaFoldDB" id="A0A6L9LC37"/>
<dbReference type="PANTHER" id="PTHR34599">
    <property type="entry name" value="PEROXIDASE-RELATED"/>
    <property type="match status" value="1"/>
</dbReference>
<evidence type="ECO:0000313" key="2">
    <source>
        <dbReference type="Proteomes" id="UP000474175"/>
    </source>
</evidence>
<dbReference type="RefSeq" id="WP_163951851.1">
    <property type="nucleotide sequence ID" value="NZ_JAAFZH010000008.1"/>
</dbReference>
<comment type="caution">
    <text evidence="1">The sequence shown here is derived from an EMBL/GenBank/DDBJ whole genome shotgun (WGS) entry which is preliminary data.</text>
</comment>
<dbReference type="Gene3D" id="1.10.606.10">
    <property type="entry name" value="Vanadium-containing Chloroperoxidase, domain 2"/>
    <property type="match status" value="1"/>
</dbReference>
<proteinExistence type="predicted"/>
<dbReference type="PROSITE" id="PS51257">
    <property type="entry name" value="PROKAR_LIPOPROTEIN"/>
    <property type="match status" value="1"/>
</dbReference>
<gene>
    <name evidence="1" type="ORF">GK108_18705</name>
</gene>